<feature type="chain" id="PRO_5024385998" evidence="2">
    <location>
        <begin position="21"/>
        <end position="380"/>
    </location>
</feature>
<comment type="caution">
    <text evidence="3">The sequence shown here is derived from an EMBL/GenBank/DDBJ whole genome shotgun (WGS) entry which is preliminary data.</text>
</comment>
<dbReference type="AlphaFoldDB" id="A0A5M3MDP7"/>
<proteinExistence type="predicted"/>
<dbReference type="OMA" id="TTCYLSQ"/>
<name>A0A5M3MDP7_CONPW</name>
<protein>
    <submittedName>
        <fullName evidence="3">Uncharacterized protein</fullName>
    </submittedName>
</protein>
<reference evidence="4" key="1">
    <citation type="journal article" date="2012" name="Science">
        <title>The Paleozoic origin of enzymatic lignin decomposition reconstructed from 31 fungal genomes.</title>
        <authorList>
            <person name="Floudas D."/>
            <person name="Binder M."/>
            <person name="Riley R."/>
            <person name="Barry K."/>
            <person name="Blanchette R.A."/>
            <person name="Henrissat B."/>
            <person name="Martinez A.T."/>
            <person name="Otillar R."/>
            <person name="Spatafora J.W."/>
            <person name="Yadav J.S."/>
            <person name="Aerts A."/>
            <person name="Benoit I."/>
            <person name="Boyd A."/>
            <person name="Carlson A."/>
            <person name="Copeland A."/>
            <person name="Coutinho P.M."/>
            <person name="de Vries R.P."/>
            <person name="Ferreira P."/>
            <person name="Findley K."/>
            <person name="Foster B."/>
            <person name="Gaskell J."/>
            <person name="Glotzer D."/>
            <person name="Gorecki P."/>
            <person name="Heitman J."/>
            <person name="Hesse C."/>
            <person name="Hori C."/>
            <person name="Igarashi K."/>
            <person name="Jurgens J.A."/>
            <person name="Kallen N."/>
            <person name="Kersten P."/>
            <person name="Kohler A."/>
            <person name="Kuees U."/>
            <person name="Kumar T.K.A."/>
            <person name="Kuo A."/>
            <person name="LaButti K."/>
            <person name="Larrondo L.F."/>
            <person name="Lindquist E."/>
            <person name="Ling A."/>
            <person name="Lombard V."/>
            <person name="Lucas S."/>
            <person name="Lundell T."/>
            <person name="Martin R."/>
            <person name="McLaughlin D.J."/>
            <person name="Morgenstern I."/>
            <person name="Morin E."/>
            <person name="Murat C."/>
            <person name="Nagy L.G."/>
            <person name="Nolan M."/>
            <person name="Ohm R.A."/>
            <person name="Patyshakuliyeva A."/>
            <person name="Rokas A."/>
            <person name="Ruiz-Duenas F.J."/>
            <person name="Sabat G."/>
            <person name="Salamov A."/>
            <person name="Samejima M."/>
            <person name="Schmutz J."/>
            <person name="Slot J.C."/>
            <person name="St John F."/>
            <person name="Stenlid J."/>
            <person name="Sun H."/>
            <person name="Sun S."/>
            <person name="Syed K."/>
            <person name="Tsang A."/>
            <person name="Wiebenga A."/>
            <person name="Young D."/>
            <person name="Pisabarro A."/>
            <person name="Eastwood D.C."/>
            <person name="Martin F."/>
            <person name="Cullen D."/>
            <person name="Grigoriev I.V."/>
            <person name="Hibbett D.S."/>
        </authorList>
    </citation>
    <scope>NUCLEOTIDE SEQUENCE [LARGE SCALE GENOMIC DNA]</scope>
    <source>
        <strain evidence="4">RWD-64-598 SS2</strain>
    </source>
</reference>
<dbReference type="InterPro" id="IPR011043">
    <property type="entry name" value="Gal_Oxase/kelch_b-propeller"/>
</dbReference>
<dbReference type="KEGG" id="cput:CONPUDRAFT_62794"/>
<feature type="signal peptide" evidence="2">
    <location>
        <begin position="1"/>
        <end position="20"/>
    </location>
</feature>
<dbReference type="EMBL" id="JH711584">
    <property type="protein sequence ID" value="EIW77167.1"/>
    <property type="molecule type" value="Genomic_DNA"/>
</dbReference>
<dbReference type="RefSeq" id="XP_007772398.1">
    <property type="nucleotide sequence ID" value="XM_007774208.1"/>
</dbReference>
<accession>A0A5M3MDP7</accession>
<keyword evidence="4" id="KW-1185">Reference proteome</keyword>
<evidence type="ECO:0000313" key="4">
    <source>
        <dbReference type="Proteomes" id="UP000053558"/>
    </source>
</evidence>
<dbReference type="OrthoDB" id="3356102at2759"/>
<evidence type="ECO:0000313" key="3">
    <source>
        <dbReference type="EMBL" id="EIW77167.1"/>
    </source>
</evidence>
<dbReference type="GeneID" id="19208259"/>
<evidence type="ECO:0000256" key="1">
    <source>
        <dbReference type="SAM" id="MobiDB-lite"/>
    </source>
</evidence>
<sequence length="380" mass="39537">MFTLTLVSLLLASSNALVSASPCVAFDINWNLLAFGLDGKDFNAGAQSSWSSGKRKASEITTSGRPPFDGTNTTCYLSQHALNSFQYENAIYVMSADSKNPSDVYIYDATAKSWSAQTVTTNGFDPSNFAAILDHDTNVFYAMSANQLWNLDMSQQKAATGSALSWNNVGNTPYPSGYNPVMVIANNHIHFLDVPNLSPGQEDIFVIHYSWYQPSPQAYPVSGGNGAVPNQFGHATSFFMDDNTVQQNFAFVPQDGSATYVVNVMSNSTTQMAGPSTKDPKATYFASSNSLVQLTSSGAANYLPFNPSGSNSDAKWAPIQALAAAAPPSSTSASSGSSPTGSSGSGSSGSSSSGSGSGSASGSSSGSPSSGSRFGFPSCS</sequence>
<feature type="compositionally biased region" description="Low complexity" evidence="1">
    <location>
        <begin position="348"/>
        <end position="372"/>
    </location>
</feature>
<gene>
    <name evidence="3" type="ORF">CONPUDRAFT_62794</name>
</gene>
<dbReference type="Proteomes" id="UP000053558">
    <property type="component" value="Unassembled WGS sequence"/>
</dbReference>
<organism evidence="3 4">
    <name type="scientific">Coniophora puteana (strain RWD-64-598)</name>
    <name type="common">Brown rot fungus</name>
    <dbReference type="NCBI Taxonomy" id="741705"/>
    <lineage>
        <taxon>Eukaryota</taxon>
        <taxon>Fungi</taxon>
        <taxon>Dikarya</taxon>
        <taxon>Basidiomycota</taxon>
        <taxon>Agaricomycotina</taxon>
        <taxon>Agaricomycetes</taxon>
        <taxon>Agaricomycetidae</taxon>
        <taxon>Boletales</taxon>
        <taxon>Coniophorineae</taxon>
        <taxon>Coniophoraceae</taxon>
        <taxon>Coniophora</taxon>
    </lineage>
</organism>
<dbReference type="SUPFAM" id="SSF50965">
    <property type="entry name" value="Galactose oxidase, central domain"/>
    <property type="match status" value="1"/>
</dbReference>
<evidence type="ECO:0000256" key="2">
    <source>
        <dbReference type="SAM" id="SignalP"/>
    </source>
</evidence>
<feature type="compositionally biased region" description="Low complexity" evidence="1">
    <location>
        <begin position="325"/>
        <end position="342"/>
    </location>
</feature>
<feature type="region of interest" description="Disordered" evidence="1">
    <location>
        <begin position="325"/>
        <end position="380"/>
    </location>
</feature>
<keyword evidence="2" id="KW-0732">Signal</keyword>